<name>A0AAW1L4I4_POPJA</name>
<evidence type="ECO:0000313" key="4">
    <source>
        <dbReference type="EMBL" id="KAK9729726.1"/>
    </source>
</evidence>
<dbReference type="PANTHER" id="PTHR14359:SF6">
    <property type="entry name" value="PHOSPHOPANTOTHENOYLCYSTEINE DECARBOXYLASE"/>
    <property type="match status" value="1"/>
</dbReference>
<feature type="domain" description="Flavoprotein" evidence="3">
    <location>
        <begin position="3"/>
        <end position="183"/>
    </location>
</feature>
<reference evidence="4 5" key="1">
    <citation type="journal article" date="2024" name="BMC Genomics">
        <title>De novo assembly and annotation of Popillia japonica's genome with initial clues to its potential as an invasive pest.</title>
        <authorList>
            <person name="Cucini C."/>
            <person name="Boschi S."/>
            <person name="Funari R."/>
            <person name="Cardaioli E."/>
            <person name="Iannotti N."/>
            <person name="Marturano G."/>
            <person name="Paoli F."/>
            <person name="Bruttini M."/>
            <person name="Carapelli A."/>
            <person name="Frati F."/>
            <person name="Nardi F."/>
        </authorList>
    </citation>
    <scope>NUCLEOTIDE SEQUENCE [LARGE SCALE GENOMIC DNA]</scope>
    <source>
        <strain evidence="4">DMR45628</strain>
    </source>
</reference>
<evidence type="ECO:0000313" key="5">
    <source>
        <dbReference type="Proteomes" id="UP001458880"/>
    </source>
</evidence>
<dbReference type="AlphaFoldDB" id="A0AAW1L4I4"/>
<comment type="similarity">
    <text evidence="2">Belongs to the HFCD (homooligomeric flavin containing Cys decarboxylase) superfamily.</text>
</comment>
<evidence type="ECO:0000259" key="3">
    <source>
        <dbReference type="Pfam" id="PF02441"/>
    </source>
</evidence>
<evidence type="ECO:0000256" key="2">
    <source>
        <dbReference type="ARBA" id="ARBA00038350"/>
    </source>
</evidence>
<dbReference type="EMBL" id="JASPKY010000158">
    <property type="protein sequence ID" value="KAK9729726.1"/>
    <property type="molecule type" value="Genomic_DNA"/>
</dbReference>
<dbReference type="GO" id="GO:0004633">
    <property type="term" value="F:phosphopantothenoylcysteine decarboxylase activity"/>
    <property type="evidence" value="ECO:0007669"/>
    <property type="project" value="TreeGrafter"/>
</dbReference>
<protein>
    <submittedName>
        <fullName evidence="4">Flavoprotein</fullName>
    </submittedName>
</protein>
<dbReference type="SUPFAM" id="SSF52507">
    <property type="entry name" value="Homo-oligomeric flavin-containing Cys decarboxylases, HFCD"/>
    <property type="match status" value="1"/>
</dbReference>
<gene>
    <name evidence="4" type="ORF">QE152_g15780</name>
</gene>
<dbReference type="Pfam" id="PF02441">
    <property type="entry name" value="Flavoprotein"/>
    <property type="match status" value="1"/>
</dbReference>
<dbReference type="Gene3D" id="3.40.50.1950">
    <property type="entry name" value="Flavin prenyltransferase-like"/>
    <property type="match status" value="1"/>
</dbReference>
<dbReference type="InterPro" id="IPR003382">
    <property type="entry name" value="Flavoprotein"/>
</dbReference>
<dbReference type="Proteomes" id="UP001458880">
    <property type="component" value="Unassembled WGS sequence"/>
</dbReference>
<keyword evidence="1" id="KW-0173">Coenzyme A biosynthesis</keyword>
<organism evidence="4 5">
    <name type="scientific">Popillia japonica</name>
    <name type="common">Japanese beetle</name>
    <dbReference type="NCBI Taxonomy" id="7064"/>
    <lineage>
        <taxon>Eukaryota</taxon>
        <taxon>Metazoa</taxon>
        <taxon>Ecdysozoa</taxon>
        <taxon>Arthropoda</taxon>
        <taxon>Hexapoda</taxon>
        <taxon>Insecta</taxon>
        <taxon>Pterygota</taxon>
        <taxon>Neoptera</taxon>
        <taxon>Endopterygota</taxon>
        <taxon>Coleoptera</taxon>
        <taxon>Polyphaga</taxon>
        <taxon>Scarabaeiformia</taxon>
        <taxon>Scarabaeidae</taxon>
        <taxon>Rutelinae</taxon>
        <taxon>Popillia</taxon>
    </lineage>
</organism>
<keyword evidence="5" id="KW-1185">Reference proteome</keyword>
<dbReference type="GO" id="GO:0010181">
    <property type="term" value="F:FMN binding"/>
    <property type="evidence" value="ECO:0007669"/>
    <property type="project" value="TreeGrafter"/>
</dbReference>
<evidence type="ECO:0000256" key="1">
    <source>
        <dbReference type="ARBA" id="ARBA00022993"/>
    </source>
</evidence>
<dbReference type="InterPro" id="IPR036551">
    <property type="entry name" value="Flavin_trans-like"/>
</dbReference>
<dbReference type="PANTHER" id="PTHR14359">
    <property type="entry name" value="HOMO-OLIGOMERIC FLAVIN CONTAINING CYS DECARBOXYLASE FAMILY"/>
    <property type="match status" value="1"/>
</dbReference>
<accession>A0AAW1L4I4</accession>
<dbReference type="GO" id="GO:0015937">
    <property type="term" value="P:coenzyme A biosynthetic process"/>
    <property type="evidence" value="ECO:0007669"/>
    <property type="project" value="UniProtKB-KW"/>
</dbReference>
<comment type="caution">
    <text evidence="4">The sequence shown here is derived from an EMBL/GenBank/DDBJ whole genome shotgun (WGS) entry which is preliminary data.</text>
</comment>
<sequence>MVNILIGCTGSVATIKLPLLIDTLKIQFKSNYNKCDIQVITTNCAKHFCSANELPSDTKMFDDSSEWTMWQKRGDPVLHIELGKWADIFLIAPLDANSLAKLANGLCDNLLTCTARAWDISKPLIVCPAMNTRMYNHPITDVHLKVLASWGYHIMPVIEKTLMCGDVGAGAMAEVNTIVNYLINICVTKKFENKNL</sequence>
<proteinExistence type="inferred from homology"/>
<dbReference type="GO" id="GO:0071513">
    <property type="term" value="C:phosphopantothenoylcysteine decarboxylase complex"/>
    <property type="evidence" value="ECO:0007669"/>
    <property type="project" value="TreeGrafter"/>
</dbReference>